<evidence type="ECO:0000256" key="1">
    <source>
        <dbReference type="SAM" id="Coils"/>
    </source>
</evidence>
<dbReference type="AlphaFoldDB" id="A0AAE3U7N9"/>
<feature type="region of interest" description="Disordered" evidence="2">
    <location>
        <begin position="182"/>
        <end position="278"/>
    </location>
</feature>
<dbReference type="Pfam" id="PF13884">
    <property type="entry name" value="Peptidase_S74"/>
    <property type="match status" value="1"/>
</dbReference>
<feature type="compositionally biased region" description="Low complexity" evidence="2">
    <location>
        <begin position="321"/>
        <end position="332"/>
    </location>
</feature>
<dbReference type="GO" id="GO:0030198">
    <property type="term" value="P:extracellular matrix organization"/>
    <property type="evidence" value="ECO:0007669"/>
    <property type="project" value="TreeGrafter"/>
</dbReference>
<protein>
    <submittedName>
        <fullName evidence="5">Tail fiber domain-containing protein</fullName>
    </submittedName>
</protein>
<proteinExistence type="predicted"/>
<feature type="region of interest" description="Disordered" evidence="2">
    <location>
        <begin position="501"/>
        <end position="626"/>
    </location>
</feature>
<feature type="compositionally biased region" description="Low complexity" evidence="2">
    <location>
        <begin position="531"/>
        <end position="560"/>
    </location>
</feature>
<sequence>MKKIGFIVLLFWIITGYSLAQAPKSVNYQAIARDASGNPIPNKTVGIQLSILQGATNGAIVYVETHQPVTDDFGLFTLGIGTGIPTTGTLATVPWEKNPLFLKVEVDPEGGTNYTLSGISQLVSVPYALYADKAGNAISYKAGKGITIKNDSIINAAPNQVVTITGKGVTTVSGTYPNFIVETTSTTGTPGPAGPKGDKGDTGATGPVGPQGPTGLQGPAGPTGPKGDTGLQGPAGPAGAPGVKGDKGDKGDTGATGPAGPQGPQGPPGTGGGGTNYTAGRYISIEGTTINNTAPDQVVQLTGKGVTTITGTYPSFTIETPAVAGPAGAPGAKGDKGDKGDPGPVGPQGPQGPPGTGTGATYTSGRYISIEGTTINNTAPDQIVQLTGKGVTTVTGTYPSFTIETQPVAGPAGPQGPAGPAGAPGVKGDKGDKGDTGATGPAGPQGPQGPPGTGGGGTNYTAGRYISIEGTTINNTAPDQVVSITGKGVTTVTGTYPNFIVETTSTSGTPGPQGPAGPKGDKGDPGPMGPAGPKGDPGTPGTKGDPGAQGAAGPQGPVGPKGDKGDAGSPGAKGDPGTPGSPGEAGPAGPKGDRGEQGAPGATGPQGPMGPVGPKGDKGDPGTPGLVYKADEATLTLNTINNTFSAFNDKQIWNATKIISIPVYDKVAPTDGQVLKYNAQGGYWISAPDNTGNALWLQNGSNIFNSNLGKGNVGIGTNNPATSLEVFASTAGRIPPVQLTLSGDNISSSAIFKSTSYPTYWQLDGRNQTINNDGTTEPDGLFNFNFNNGQSTDPLVTINYRYGSGSTGYGSLGINTSNPERELHIMGNRFGNAGLILEAQSSSGTSQWEIVTAASNGKTDYLTFYHNNTLLSYMDGADGLVKSFSDRTLKKNIERLNHVLPNVMRLQPTRYHYLHNTDESPKSYGFIAQEVEKIFPDLIQEVDGKKSLNYSAFTTIAIQAIKEQQEQINALQKQLAEKQSTLDLQKAKLENLESGLNLLMEKIEKIENSDKKIASK</sequence>
<evidence type="ECO:0000313" key="6">
    <source>
        <dbReference type="Proteomes" id="UP001241110"/>
    </source>
</evidence>
<dbReference type="GO" id="GO:0005615">
    <property type="term" value="C:extracellular space"/>
    <property type="evidence" value="ECO:0007669"/>
    <property type="project" value="TreeGrafter"/>
</dbReference>
<keyword evidence="3" id="KW-0732">Signal</keyword>
<dbReference type="PANTHER" id="PTHR24023:SF1082">
    <property type="entry name" value="COLLAGEN TRIPLE HELIX REPEAT"/>
    <property type="match status" value="1"/>
</dbReference>
<dbReference type="RefSeq" id="WP_313980113.1">
    <property type="nucleotide sequence ID" value="NZ_JASJOS010000006.1"/>
</dbReference>
<dbReference type="PROSITE" id="PS51688">
    <property type="entry name" value="ICA"/>
    <property type="match status" value="1"/>
</dbReference>
<dbReference type="GO" id="GO:0031012">
    <property type="term" value="C:extracellular matrix"/>
    <property type="evidence" value="ECO:0007669"/>
    <property type="project" value="TreeGrafter"/>
</dbReference>
<dbReference type="InterPro" id="IPR030392">
    <property type="entry name" value="S74_ICA"/>
</dbReference>
<name>A0AAE3U7N9_9BACT</name>
<dbReference type="GO" id="GO:0030020">
    <property type="term" value="F:extracellular matrix structural constituent conferring tensile strength"/>
    <property type="evidence" value="ECO:0007669"/>
    <property type="project" value="TreeGrafter"/>
</dbReference>
<dbReference type="PANTHER" id="PTHR24023">
    <property type="entry name" value="COLLAGEN ALPHA"/>
    <property type="match status" value="1"/>
</dbReference>
<feature type="coiled-coil region" evidence="1">
    <location>
        <begin position="954"/>
        <end position="1009"/>
    </location>
</feature>
<dbReference type="Proteomes" id="UP001241110">
    <property type="component" value="Unassembled WGS sequence"/>
</dbReference>
<evidence type="ECO:0000256" key="2">
    <source>
        <dbReference type="SAM" id="MobiDB-lite"/>
    </source>
</evidence>
<reference evidence="5" key="1">
    <citation type="submission" date="2023-05" db="EMBL/GenBank/DDBJ databases">
        <authorList>
            <person name="Zhang X."/>
        </authorList>
    </citation>
    <scope>NUCLEOTIDE SEQUENCE</scope>
    <source>
        <strain evidence="5">YF14B1</strain>
    </source>
</reference>
<organism evidence="5 6">
    <name type="scientific">Xanthocytophaga flava</name>
    <dbReference type="NCBI Taxonomy" id="3048013"/>
    <lineage>
        <taxon>Bacteria</taxon>
        <taxon>Pseudomonadati</taxon>
        <taxon>Bacteroidota</taxon>
        <taxon>Cytophagia</taxon>
        <taxon>Cytophagales</taxon>
        <taxon>Rhodocytophagaceae</taxon>
        <taxon>Xanthocytophaga</taxon>
    </lineage>
</organism>
<feature type="domain" description="Peptidase S74" evidence="4">
    <location>
        <begin position="885"/>
        <end position="975"/>
    </location>
</feature>
<dbReference type="InterPro" id="IPR008160">
    <property type="entry name" value="Collagen"/>
</dbReference>
<evidence type="ECO:0000313" key="5">
    <source>
        <dbReference type="EMBL" id="MDJ1481817.1"/>
    </source>
</evidence>
<evidence type="ECO:0000256" key="3">
    <source>
        <dbReference type="SAM" id="SignalP"/>
    </source>
</evidence>
<evidence type="ECO:0000259" key="4">
    <source>
        <dbReference type="PROSITE" id="PS51688"/>
    </source>
</evidence>
<feature type="compositionally biased region" description="Low complexity" evidence="2">
    <location>
        <begin position="229"/>
        <end position="243"/>
    </location>
</feature>
<gene>
    <name evidence="5" type="ORF">QNI16_15055</name>
</gene>
<feature type="compositionally biased region" description="Low complexity" evidence="2">
    <location>
        <begin position="576"/>
        <end position="590"/>
    </location>
</feature>
<dbReference type="InterPro" id="IPR050149">
    <property type="entry name" value="Collagen_superfamily"/>
</dbReference>
<keyword evidence="1" id="KW-0175">Coiled coil</keyword>
<dbReference type="Pfam" id="PF01391">
    <property type="entry name" value="Collagen"/>
    <property type="match status" value="1"/>
</dbReference>
<feature type="region of interest" description="Disordered" evidence="2">
    <location>
        <begin position="321"/>
        <end position="363"/>
    </location>
</feature>
<comment type="caution">
    <text evidence="5">The sequence shown here is derived from an EMBL/GenBank/DDBJ whole genome shotgun (WGS) entry which is preliminary data.</text>
</comment>
<feature type="chain" id="PRO_5041930399" evidence="3">
    <location>
        <begin position="21"/>
        <end position="1016"/>
    </location>
</feature>
<feature type="signal peptide" evidence="3">
    <location>
        <begin position="1"/>
        <end position="20"/>
    </location>
</feature>
<feature type="compositionally biased region" description="Pro residues" evidence="2">
    <location>
        <begin position="344"/>
        <end position="353"/>
    </location>
</feature>
<feature type="compositionally biased region" description="Low complexity" evidence="2">
    <location>
        <begin position="597"/>
        <end position="606"/>
    </location>
</feature>
<dbReference type="EMBL" id="JASJOS010000006">
    <property type="protein sequence ID" value="MDJ1481817.1"/>
    <property type="molecule type" value="Genomic_DNA"/>
</dbReference>
<feature type="region of interest" description="Disordered" evidence="2">
    <location>
        <begin position="403"/>
        <end position="461"/>
    </location>
</feature>
<accession>A0AAE3U7N9</accession>